<evidence type="ECO:0000313" key="3">
    <source>
        <dbReference type="Proteomes" id="UP000193435"/>
    </source>
</evidence>
<evidence type="ECO:0000313" key="2">
    <source>
        <dbReference type="EMBL" id="SMH39640.1"/>
    </source>
</evidence>
<dbReference type="InterPro" id="IPR024515">
    <property type="entry name" value="DUF3397"/>
</dbReference>
<dbReference type="Pfam" id="PF11877">
    <property type="entry name" value="DUF3397"/>
    <property type="match status" value="1"/>
</dbReference>
<keyword evidence="3" id="KW-1185">Reference proteome</keyword>
<dbReference type="STRING" id="1073423.SAMN04488700_2257"/>
<feature type="transmembrane region" description="Helical" evidence="1">
    <location>
        <begin position="6"/>
        <end position="24"/>
    </location>
</feature>
<sequence length="127" mass="15158">MNGSMFKLADIVLYIIPILLLYIFGKSINRHFQNQEIRIKLADLMVPYLMMGIQILSIQVFEISIFPYYLIILFSLGMIIAIFLAYKKGEIIYNRFFRTYWRFVFIFSLFTYYFLVGASILNNLMIF</sequence>
<reference evidence="2 3" key="1">
    <citation type="submission" date="2017-04" db="EMBL/GenBank/DDBJ databases">
        <authorList>
            <person name="Afonso C.L."/>
            <person name="Miller P.J."/>
            <person name="Scott M.A."/>
            <person name="Spackman E."/>
            <person name="Goraichik I."/>
            <person name="Dimitrov K.M."/>
            <person name="Suarez D.L."/>
            <person name="Swayne D.E."/>
        </authorList>
    </citation>
    <scope>NUCLEOTIDE SEQUENCE [LARGE SCALE GENOMIC DNA]</scope>
    <source>
        <strain evidence="2 3">LMG26642</strain>
    </source>
</reference>
<evidence type="ECO:0008006" key="4">
    <source>
        <dbReference type="Google" id="ProtNLM"/>
    </source>
</evidence>
<proteinExistence type="predicted"/>
<protein>
    <recommendedName>
        <fullName evidence="4">DUF3397 domain-containing protein</fullName>
    </recommendedName>
</protein>
<keyword evidence="1" id="KW-0472">Membrane</keyword>
<dbReference type="AlphaFoldDB" id="A0A1X7NNS4"/>
<accession>A0A1X7NNS4</accession>
<gene>
    <name evidence="2" type="ORF">SAMN04488700_2257</name>
</gene>
<dbReference type="RefSeq" id="WP_085560279.1">
    <property type="nucleotide sequence ID" value="NZ_FOAH01000002.1"/>
</dbReference>
<organism evidence="2 3">
    <name type="scientific">Carnobacterium iners</name>
    <dbReference type="NCBI Taxonomy" id="1073423"/>
    <lineage>
        <taxon>Bacteria</taxon>
        <taxon>Bacillati</taxon>
        <taxon>Bacillota</taxon>
        <taxon>Bacilli</taxon>
        <taxon>Lactobacillales</taxon>
        <taxon>Carnobacteriaceae</taxon>
        <taxon>Carnobacterium</taxon>
    </lineage>
</organism>
<dbReference type="OrthoDB" id="2299708at2"/>
<feature type="transmembrane region" description="Helical" evidence="1">
    <location>
        <begin position="67"/>
        <end position="87"/>
    </location>
</feature>
<evidence type="ECO:0000256" key="1">
    <source>
        <dbReference type="SAM" id="Phobius"/>
    </source>
</evidence>
<feature type="transmembrane region" description="Helical" evidence="1">
    <location>
        <begin position="44"/>
        <end position="61"/>
    </location>
</feature>
<name>A0A1X7NNS4_9LACT</name>
<keyword evidence="1" id="KW-1133">Transmembrane helix</keyword>
<dbReference type="EMBL" id="FXBJ01000002">
    <property type="protein sequence ID" value="SMH39640.1"/>
    <property type="molecule type" value="Genomic_DNA"/>
</dbReference>
<keyword evidence="1" id="KW-0812">Transmembrane</keyword>
<dbReference type="Proteomes" id="UP000193435">
    <property type="component" value="Unassembled WGS sequence"/>
</dbReference>
<feature type="transmembrane region" description="Helical" evidence="1">
    <location>
        <begin position="99"/>
        <end position="121"/>
    </location>
</feature>